<evidence type="ECO:0000259" key="1">
    <source>
        <dbReference type="Pfam" id="PF18735"/>
    </source>
</evidence>
<dbReference type="Proteomes" id="UP000198779">
    <property type="component" value="Unassembled WGS sequence"/>
</dbReference>
<evidence type="ECO:0000313" key="3">
    <source>
        <dbReference type="Proteomes" id="UP000198779"/>
    </source>
</evidence>
<organism evidence="2 3">
    <name type="scientific">Prevotella communis</name>
    <dbReference type="NCBI Taxonomy" id="2913614"/>
    <lineage>
        <taxon>Bacteria</taxon>
        <taxon>Pseudomonadati</taxon>
        <taxon>Bacteroidota</taxon>
        <taxon>Bacteroidia</taxon>
        <taxon>Bacteroidales</taxon>
        <taxon>Prevotellaceae</taxon>
        <taxon>Prevotella</taxon>
    </lineage>
</organism>
<name>A0A1G7VV68_9BACT</name>
<gene>
    <name evidence="2" type="ORF">SAMN04487901_106135</name>
</gene>
<keyword evidence="3" id="KW-1185">Reference proteome</keyword>
<dbReference type="InterPro" id="IPR041519">
    <property type="entry name" value="HEPN_RiboL-PSP"/>
</dbReference>
<dbReference type="AlphaFoldDB" id="A0A1G7VV68"/>
<proteinExistence type="predicted"/>
<dbReference type="Pfam" id="PF18735">
    <property type="entry name" value="HEPN_RiboL-PSP"/>
    <property type="match status" value="1"/>
</dbReference>
<protein>
    <recommendedName>
        <fullName evidence="1">RiboL-PSP-HEPN domain-containing protein</fullName>
    </recommendedName>
</protein>
<feature type="domain" description="RiboL-PSP-HEPN" evidence="1">
    <location>
        <begin position="33"/>
        <end position="159"/>
    </location>
</feature>
<dbReference type="STRING" id="645274.SAMN04487901_106135"/>
<accession>A0A1G7VV68</accession>
<evidence type="ECO:0000313" key="2">
    <source>
        <dbReference type="EMBL" id="SDG63309.1"/>
    </source>
</evidence>
<reference evidence="3" key="1">
    <citation type="submission" date="2016-10" db="EMBL/GenBank/DDBJ databases">
        <authorList>
            <person name="Varghese N."/>
            <person name="Submissions S."/>
        </authorList>
    </citation>
    <scope>NUCLEOTIDE SEQUENCE [LARGE SCALE GENOMIC DNA]</scope>
    <source>
        <strain evidence="3">BP1-148</strain>
    </source>
</reference>
<sequence length="162" mass="18269">MNNQAIDQLLQNTTAEFTAIDTLIQQVGPMSPMNKYLTHYCLMKACGVIEYSYKTIVADFHNGCSQQLQTYIDRMVRGNSSNPSLTNIHTLLKSFDQNWNNQFSSLLNAHPDHNRLVTSLASLNDNRNNFAHGQLCTVSFSDVINYYNDAVEIIKFVDAAVV</sequence>
<dbReference type="EMBL" id="FNCQ01000006">
    <property type="protein sequence ID" value="SDG63309.1"/>
    <property type="molecule type" value="Genomic_DNA"/>
</dbReference>
<dbReference type="RefSeq" id="WP_091816778.1">
    <property type="nucleotide sequence ID" value="NZ_FNCQ01000006.1"/>
</dbReference>